<gene>
    <name evidence="2" type="ORF">ACOF00016_LOCUS554</name>
</gene>
<evidence type="ECO:0008006" key="3">
    <source>
        <dbReference type="Google" id="ProtNLM"/>
    </source>
</evidence>
<feature type="signal peptide" evidence="1">
    <location>
        <begin position="1"/>
        <end position="20"/>
    </location>
</feature>
<sequence>MKASFAFVFLTFPRANGATASDSSSIEQVSCVPSTKNEHTPWYLPSNGLSRFRPAEAADDDNNIRPEYVDYNVDVPSLGVQQMSYQHATAASHGRIKHALSGVIRCLF</sequence>
<feature type="chain" id="PRO_5030516277" description="Secreted protein" evidence="1">
    <location>
        <begin position="21"/>
        <end position="108"/>
    </location>
</feature>
<dbReference type="EMBL" id="HBIM01000641">
    <property type="protein sequence ID" value="CAE0402260.1"/>
    <property type="molecule type" value="Transcribed_RNA"/>
</dbReference>
<organism evidence="2">
    <name type="scientific">Amphora coffeiformis</name>
    <dbReference type="NCBI Taxonomy" id="265554"/>
    <lineage>
        <taxon>Eukaryota</taxon>
        <taxon>Sar</taxon>
        <taxon>Stramenopiles</taxon>
        <taxon>Ochrophyta</taxon>
        <taxon>Bacillariophyta</taxon>
        <taxon>Bacillariophyceae</taxon>
        <taxon>Bacillariophycidae</taxon>
        <taxon>Thalassiophysales</taxon>
        <taxon>Catenulaceae</taxon>
        <taxon>Amphora</taxon>
    </lineage>
</organism>
<accession>A0A7S3KY83</accession>
<keyword evidence="1" id="KW-0732">Signal</keyword>
<proteinExistence type="predicted"/>
<evidence type="ECO:0000256" key="1">
    <source>
        <dbReference type="SAM" id="SignalP"/>
    </source>
</evidence>
<reference evidence="2" key="1">
    <citation type="submission" date="2021-01" db="EMBL/GenBank/DDBJ databases">
        <authorList>
            <person name="Corre E."/>
            <person name="Pelletier E."/>
            <person name="Niang G."/>
            <person name="Scheremetjew M."/>
            <person name="Finn R."/>
            <person name="Kale V."/>
            <person name="Holt S."/>
            <person name="Cochrane G."/>
            <person name="Meng A."/>
            <person name="Brown T."/>
            <person name="Cohen L."/>
        </authorList>
    </citation>
    <scope>NUCLEOTIDE SEQUENCE</scope>
    <source>
        <strain evidence="2">CCMP127</strain>
    </source>
</reference>
<name>A0A7S3KY83_9STRA</name>
<evidence type="ECO:0000313" key="2">
    <source>
        <dbReference type="EMBL" id="CAE0402260.1"/>
    </source>
</evidence>
<dbReference type="AlphaFoldDB" id="A0A7S3KY83"/>
<protein>
    <recommendedName>
        <fullName evidence="3">Secreted protein</fullName>
    </recommendedName>
</protein>